<dbReference type="RefSeq" id="XP_037214498.1">
    <property type="nucleotide sequence ID" value="XM_037369292.1"/>
</dbReference>
<organism evidence="1 2">
    <name type="scientific">Mycena indigotica</name>
    <dbReference type="NCBI Taxonomy" id="2126181"/>
    <lineage>
        <taxon>Eukaryota</taxon>
        <taxon>Fungi</taxon>
        <taxon>Dikarya</taxon>
        <taxon>Basidiomycota</taxon>
        <taxon>Agaricomycotina</taxon>
        <taxon>Agaricomycetes</taxon>
        <taxon>Agaricomycetidae</taxon>
        <taxon>Agaricales</taxon>
        <taxon>Marasmiineae</taxon>
        <taxon>Mycenaceae</taxon>
        <taxon>Mycena</taxon>
    </lineage>
</organism>
<comment type="caution">
    <text evidence="1">The sequence shown here is derived from an EMBL/GenBank/DDBJ whole genome shotgun (WGS) entry which is preliminary data.</text>
</comment>
<gene>
    <name evidence="1" type="ORF">MIND_01282100</name>
</gene>
<dbReference type="GeneID" id="59351808"/>
<keyword evidence="2" id="KW-1185">Reference proteome</keyword>
<evidence type="ECO:0000313" key="1">
    <source>
        <dbReference type="EMBL" id="KAF7291376.1"/>
    </source>
</evidence>
<evidence type="ECO:0000313" key="2">
    <source>
        <dbReference type="Proteomes" id="UP000636479"/>
    </source>
</evidence>
<dbReference type="Proteomes" id="UP000636479">
    <property type="component" value="Unassembled WGS sequence"/>
</dbReference>
<dbReference type="AlphaFoldDB" id="A0A8H6VTH5"/>
<accession>A0A8H6VTH5</accession>
<protein>
    <submittedName>
        <fullName evidence="1">Uncharacterized protein</fullName>
    </submittedName>
</protein>
<dbReference type="EMBL" id="JACAZF010000013">
    <property type="protein sequence ID" value="KAF7291376.1"/>
    <property type="molecule type" value="Genomic_DNA"/>
</dbReference>
<name>A0A8H6VTH5_9AGAR</name>
<reference evidence="1" key="1">
    <citation type="submission" date="2020-05" db="EMBL/GenBank/DDBJ databases">
        <title>Mycena genomes resolve the evolution of fungal bioluminescence.</title>
        <authorList>
            <person name="Tsai I.J."/>
        </authorList>
    </citation>
    <scope>NUCLEOTIDE SEQUENCE</scope>
    <source>
        <strain evidence="1">171206Taipei</strain>
    </source>
</reference>
<sequence>MLRFNDATFLTFLASRQHAQPPPLKLAPFECHIRALPGYWREFGSRSRAEAALLPQWAALRTDARMRLSWSCEQPRPRIGDLEDLKAVPSAVHCVPDRYYSKHLRWTSDREPLKALDMEDRRLLGIW</sequence>
<proteinExistence type="predicted"/>